<feature type="transmembrane region" description="Helical" evidence="6">
    <location>
        <begin position="376"/>
        <end position="396"/>
    </location>
</feature>
<evidence type="ECO:0000256" key="5">
    <source>
        <dbReference type="ARBA" id="ARBA00023136"/>
    </source>
</evidence>
<feature type="transmembrane region" description="Helical" evidence="6">
    <location>
        <begin position="260"/>
        <end position="279"/>
    </location>
</feature>
<comment type="caution">
    <text evidence="7">The sequence shown here is derived from an EMBL/GenBank/DDBJ whole genome shotgun (WGS) entry which is preliminary data.</text>
</comment>
<dbReference type="EMBL" id="JALAAR010000001">
    <property type="protein sequence ID" value="MEH8015848.1"/>
    <property type="molecule type" value="Genomic_DNA"/>
</dbReference>
<evidence type="ECO:0000256" key="6">
    <source>
        <dbReference type="SAM" id="Phobius"/>
    </source>
</evidence>
<feature type="transmembrane region" description="Helical" evidence="6">
    <location>
        <begin position="119"/>
        <end position="140"/>
    </location>
</feature>
<dbReference type="Pfam" id="PF01943">
    <property type="entry name" value="Polysacc_synt"/>
    <property type="match status" value="1"/>
</dbReference>
<feature type="transmembrane region" description="Helical" evidence="6">
    <location>
        <begin position="152"/>
        <end position="175"/>
    </location>
</feature>
<feature type="transmembrane region" description="Helical" evidence="6">
    <location>
        <begin position="79"/>
        <end position="107"/>
    </location>
</feature>
<feature type="transmembrane region" description="Helical" evidence="6">
    <location>
        <begin position="469"/>
        <end position="487"/>
    </location>
</feature>
<dbReference type="PANTHER" id="PTHR30250:SF26">
    <property type="entry name" value="PSMA PROTEIN"/>
    <property type="match status" value="1"/>
</dbReference>
<feature type="transmembrane region" description="Helical" evidence="6">
    <location>
        <begin position="12"/>
        <end position="31"/>
    </location>
</feature>
<dbReference type="Proteomes" id="UP001375382">
    <property type="component" value="Unassembled WGS sequence"/>
</dbReference>
<dbReference type="InterPro" id="IPR002797">
    <property type="entry name" value="Polysacc_synth"/>
</dbReference>
<evidence type="ECO:0000256" key="3">
    <source>
        <dbReference type="ARBA" id="ARBA00022692"/>
    </source>
</evidence>
<evidence type="ECO:0000256" key="1">
    <source>
        <dbReference type="ARBA" id="ARBA00004651"/>
    </source>
</evidence>
<feature type="transmembrane region" description="Helical" evidence="6">
    <location>
        <begin position="441"/>
        <end position="463"/>
    </location>
</feature>
<feature type="transmembrane region" description="Helical" evidence="6">
    <location>
        <begin position="402"/>
        <end position="421"/>
    </location>
</feature>
<keyword evidence="4 6" id="KW-1133">Transmembrane helix</keyword>
<evidence type="ECO:0000256" key="4">
    <source>
        <dbReference type="ARBA" id="ARBA00022989"/>
    </source>
</evidence>
<feature type="transmembrane region" description="Helical" evidence="6">
    <location>
        <begin position="220"/>
        <end position="240"/>
    </location>
</feature>
<feature type="transmembrane region" description="Helical" evidence="6">
    <location>
        <begin position="37"/>
        <end position="59"/>
    </location>
</feature>
<comment type="subcellular location">
    <subcellularLocation>
        <location evidence="1">Cell membrane</location>
        <topology evidence="1">Multi-pass membrane protein</topology>
    </subcellularLocation>
</comment>
<evidence type="ECO:0000313" key="8">
    <source>
        <dbReference type="Proteomes" id="UP001375382"/>
    </source>
</evidence>
<keyword evidence="3 6" id="KW-0812">Transmembrane</keyword>
<evidence type="ECO:0000313" key="7">
    <source>
        <dbReference type="EMBL" id="MEH8015848.1"/>
    </source>
</evidence>
<dbReference type="RefSeq" id="WP_335734268.1">
    <property type="nucleotide sequence ID" value="NZ_JALAAR010000001.1"/>
</dbReference>
<name>A0ABU8C2G6_9GAMM</name>
<evidence type="ECO:0000256" key="2">
    <source>
        <dbReference type="ARBA" id="ARBA00022475"/>
    </source>
</evidence>
<feature type="transmembrane region" description="Helical" evidence="6">
    <location>
        <begin position="344"/>
        <end position="364"/>
    </location>
</feature>
<dbReference type="InterPro" id="IPR050833">
    <property type="entry name" value="Poly_Biosynth_Transport"/>
</dbReference>
<keyword evidence="8" id="KW-1185">Reference proteome</keyword>
<keyword evidence="5 6" id="KW-0472">Membrane</keyword>
<feature type="transmembrane region" description="Helical" evidence="6">
    <location>
        <begin position="308"/>
        <end position="332"/>
    </location>
</feature>
<reference evidence="7 8" key="1">
    <citation type="journal article" date="2023" name="Ecotoxicol. Environ. Saf.">
        <title>Mercury remediation potential of mercury-resistant strain Rheinheimera metallidurans sp. nov. isolated from a municipal waste dumping site.</title>
        <authorList>
            <person name="Yadav V."/>
            <person name="Manjhi A."/>
            <person name="Vadakedath N."/>
        </authorList>
    </citation>
    <scope>NUCLEOTIDE SEQUENCE [LARGE SCALE GENOMIC DNA]</scope>
    <source>
        <strain evidence="7 8">E-49</strain>
    </source>
</reference>
<gene>
    <name evidence="7" type="ORF">MN202_01265</name>
</gene>
<protein>
    <submittedName>
        <fullName evidence="7">Oligosaccharide flippase family protein</fullName>
    </submittedName>
</protein>
<sequence>MFKSAGWNWFSQLYIAIAGIAVIPVYIKYFGAEVYGLIAFMLTLQMLMSLLDVGFSASLSREASRYRAGASELRFFHSFLTIILRVFLCSGIVLAFSIFFAALFLATQWLEVNEMDLNLVTYLLQISALTIFCRWLATFFRSVLFGYEDIIWLAKFTTVVATLRFLLVVPLIVYWQIDVEFYFYYQFFVQLFELLVLVGRKHKLLPVAKDTVTMSLFDEAFKAPVKFTLAAGGATILWVLISQADKFFASTFLSLADYGYFHVAVMAAGLITLITAPLVQAMQPRVTTFLATGDLDSALNIVRQLFDFMTVMSVSTVLVVYIFGFSLLRAWYGESGFAERTYQVFLIYSAATAVLAINSCSYILDYAAGKIRLRNYFSLAMLLLLLVAYPLSFYYFSSVGAAFVWLGINVLYFIVAQPLLLSQHSSALYPNLVQRTILPRLLLCICLTAACFVLDLPAVFQLIESRIGLFVMAGFSWIILIVIFLLAKAEPRAFLLNKLSDYYERT</sequence>
<organism evidence="7 8">
    <name type="scientific">Rheinheimera muenzenbergensis</name>
    <dbReference type="NCBI Taxonomy" id="1193628"/>
    <lineage>
        <taxon>Bacteria</taxon>
        <taxon>Pseudomonadati</taxon>
        <taxon>Pseudomonadota</taxon>
        <taxon>Gammaproteobacteria</taxon>
        <taxon>Chromatiales</taxon>
        <taxon>Chromatiaceae</taxon>
        <taxon>Rheinheimera</taxon>
    </lineage>
</organism>
<keyword evidence="2" id="KW-1003">Cell membrane</keyword>
<proteinExistence type="predicted"/>
<accession>A0ABU8C2G6</accession>
<dbReference type="PANTHER" id="PTHR30250">
    <property type="entry name" value="PST FAMILY PREDICTED COLANIC ACID TRANSPORTER"/>
    <property type="match status" value="1"/>
</dbReference>
<feature type="transmembrane region" description="Helical" evidence="6">
    <location>
        <begin position="181"/>
        <end position="199"/>
    </location>
</feature>